<feature type="region of interest" description="Disordered" evidence="1">
    <location>
        <begin position="154"/>
        <end position="182"/>
    </location>
</feature>
<dbReference type="GeneID" id="41976016"/>
<feature type="signal peptide" evidence="2">
    <location>
        <begin position="1"/>
        <end position="17"/>
    </location>
</feature>
<keyword evidence="4" id="KW-1185">Reference proteome</keyword>
<dbReference type="RefSeq" id="XP_030992230.1">
    <property type="nucleotide sequence ID" value="XM_031143438.1"/>
</dbReference>
<dbReference type="InParanoid" id="A0A507AZR9"/>
<feature type="chain" id="PRO_5021206733" evidence="2">
    <location>
        <begin position="18"/>
        <end position="182"/>
    </location>
</feature>
<gene>
    <name evidence="3" type="ORF">E0L32_008569</name>
</gene>
<organism evidence="3 4">
    <name type="scientific">Thyridium curvatum</name>
    <dbReference type="NCBI Taxonomy" id="1093900"/>
    <lineage>
        <taxon>Eukaryota</taxon>
        <taxon>Fungi</taxon>
        <taxon>Dikarya</taxon>
        <taxon>Ascomycota</taxon>
        <taxon>Pezizomycotina</taxon>
        <taxon>Sordariomycetes</taxon>
        <taxon>Sordariomycetidae</taxon>
        <taxon>Thyridiales</taxon>
        <taxon>Thyridiaceae</taxon>
        <taxon>Thyridium</taxon>
    </lineage>
</organism>
<dbReference type="AlphaFoldDB" id="A0A507AZR9"/>
<dbReference type="Proteomes" id="UP000319257">
    <property type="component" value="Unassembled WGS sequence"/>
</dbReference>
<sequence>MKPVSILVGALAAVATAAPTVPTTKEIETRASFDLGLLNNLNRFNNVNLNYLLNINSLNLQLLAQLGNVNNFNVLGFQGLFQSNVFDLNALLQLQQLEMVLQLAQLGLFNGFDLSTLAFNQLNLGLINNIGGFDFNTLIDNSIVPQITSIAQQTGVSPQPAPGSVVTAQQESAQDGSASLPN</sequence>
<keyword evidence="2" id="KW-0732">Signal</keyword>
<evidence type="ECO:0000313" key="4">
    <source>
        <dbReference type="Proteomes" id="UP000319257"/>
    </source>
</evidence>
<dbReference type="EMBL" id="SKBQ01000057">
    <property type="protein sequence ID" value="TPX10519.1"/>
    <property type="molecule type" value="Genomic_DNA"/>
</dbReference>
<comment type="caution">
    <text evidence="3">The sequence shown here is derived from an EMBL/GenBank/DDBJ whole genome shotgun (WGS) entry which is preliminary data.</text>
</comment>
<evidence type="ECO:0000256" key="1">
    <source>
        <dbReference type="SAM" id="MobiDB-lite"/>
    </source>
</evidence>
<name>A0A507AZR9_9PEZI</name>
<evidence type="ECO:0000256" key="2">
    <source>
        <dbReference type="SAM" id="SignalP"/>
    </source>
</evidence>
<proteinExistence type="predicted"/>
<protein>
    <submittedName>
        <fullName evidence="3">Uncharacterized protein</fullName>
    </submittedName>
</protein>
<dbReference type="OrthoDB" id="4941431at2759"/>
<accession>A0A507AZR9</accession>
<evidence type="ECO:0000313" key="3">
    <source>
        <dbReference type="EMBL" id="TPX10519.1"/>
    </source>
</evidence>
<feature type="compositionally biased region" description="Polar residues" evidence="1">
    <location>
        <begin position="166"/>
        <end position="182"/>
    </location>
</feature>
<reference evidence="3 4" key="1">
    <citation type="submission" date="2019-06" db="EMBL/GenBank/DDBJ databases">
        <title>Draft genome sequence of the filamentous fungus Phialemoniopsis curvata isolated from diesel fuel.</title>
        <authorList>
            <person name="Varaljay V.A."/>
            <person name="Lyon W.J."/>
            <person name="Crouch A.L."/>
            <person name="Drake C.E."/>
            <person name="Hollomon J.M."/>
            <person name="Nadeau L.J."/>
            <person name="Nunn H.S."/>
            <person name="Stevenson B.S."/>
            <person name="Bojanowski C.L."/>
            <person name="Crookes-Goodson W.J."/>
        </authorList>
    </citation>
    <scope>NUCLEOTIDE SEQUENCE [LARGE SCALE GENOMIC DNA]</scope>
    <source>
        <strain evidence="3 4">D216</strain>
    </source>
</reference>